<dbReference type="HOGENOM" id="CLU_2057665_0_0_10"/>
<evidence type="ECO:0000313" key="1">
    <source>
        <dbReference type="EMBL" id="ACT96725.1"/>
    </source>
</evidence>
<dbReference type="KEGG" id="dfe:Dfer_5534"/>
<evidence type="ECO:0000313" key="2">
    <source>
        <dbReference type="Proteomes" id="UP000002011"/>
    </source>
</evidence>
<organism evidence="1 2">
    <name type="scientific">Dyadobacter fermentans (strain ATCC 700827 / DSM 18053 / CIP 107007 / KCTC 52180 / NS114)</name>
    <dbReference type="NCBI Taxonomy" id="471854"/>
    <lineage>
        <taxon>Bacteria</taxon>
        <taxon>Pseudomonadati</taxon>
        <taxon>Bacteroidota</taxon>
        <taxon>Cytophagia</taxon>
        <taxon>Cytophagales</taxon>
        <taxon>Spirosomataceae</taxon>
        <taxon>Dyadobacter</taxon>
    </lineage>
</organism>
<proteinExistence type="predicted"/>
<dbReference type="EMBL" id="CP001619">
    <property type="protein sequence ID" value="ACT96725.1"/>
    <property type="molecule type" value="Genomic_DNA"/>
</dbReference>
<dbReference type="AlphaFoldDB" id="C6VVJ5"/>
<dbReference type="Proteomes" id="UP000002011">
    <property type="component" value="Chromosome"/>
</dbReference>
<gene>
    <name evidence="1" type="ordered locus">Dfer_5534</name>
</gene>
<reference evidence="1 2" key="1">
    <citation type="journal article" date="2009" name="Stand. Genomic Sci.">
        <title>Complete genome sequence of Dyadobacter fermentans type strain (NS114).</title>
        <authorList>
            <person name="Lang E."/>
            <person name="Lapidus A."/>
            <person name="Chertkov O."/>
            <person name="Brettin T."/>
            <person name="Detter J.C."/>
            <person name="Han C."/>
            <person name="Copeland A."/>
            <person name="Glavina Del Rio T."/>
            <person name="Nolan M."/>
            <person name="Chen F."/>
            <person name="Lucas S."/>
            <person name="Tice H."/>
            <person name="Cheng J.F."/>
            <person name="Land M."/>
            <person name="Hauser L."/>
            <person name="Chang Y.J."/>
            <person name="Jeffries C.D."/>
            <person name="Kopitz M."/>
            <person name="Bruce D."/>
            <person name="Goodwin L."/>
            <person name="Pitluck S."/>
            <person name="Ovchinnikova G."/>
            <person name="Pati A."/>
            <person name="Ivanova N."/>
            <person name="Mavrommatis K."/>
            <person name="Chen A."/>
            <person name="Palaniappan K."/>
            <person name="Chain P."/>
            <person name="Bristow J."/>
            <person name="Eisen J.A."/>
            <person name="Markowitz V."/>
            <person name="Hugenholtz P."/>
            <person name="Goker M."/>
            <person name="Rohde M."/>
            <person name="Kyrpides N.C."/>
            <person name="Klenk H.P."/>
        </authorList>
    </citation>
    <scope>NUCLEOTIDE SEQUENCE [LARGE SCALE GENOMIC DNA]</scope>
    <source>
        <strain evidence="2">ATCC 700827 / DSM 18053 / CIP 107007 / KCTC 52180 / NS114</strain>
    </source>
</reference>
<name>C6VVJ5_DYAFD</name>
<accession>C6VVJ5</accession>
<sequence>MAALLSSCDNYREADPLDVRQVKITNVNNDTLIALSNEKLAPTVRVSFAETLTDTALVKIATDTAFSKHGATFLLPVINPPLMSISGLTGDSLFIKYQPYKKPISGDLTIELTFLNAGR</sequence>
<protein>
    <submittedName>
        <fullName evidence="1">Uncharacterized protein</fullName>
    </submittedName>
</protein>
<keyword evidence="2" id="KW-1185">Reference proteome</keyword>